<name>A0ACB9B0W8_ARCLA</name>
<organism evidence="1 2">
    <name type="scientific">Arctium lappa</name>
    <name type="common">Greater burdock</name>
    <name type="synonym">Lappa major</name>
    <dbReference type="NCBI Taxonomy" id="4217"/>
    <lineage>
        <taxon>Eukaryota</taxon>
        <taxon>Viridiplantae</taxon>
        <taxon>Streptophyta</taxon>
        <taxon>Embryophyta</taxon>
        <taxon>Tracheophyta</taxon>
        <taxon>Spermatophyta</taxon>
        <taxon>Magnoliopsida</taxon>
        <taxon>eudicotyledons</taxon>
        <taxon>Gunneridae</taxon>
        <taxon>Pentapetalae</taxon>
        <taxon>asterids</taxon>
        <taxon>campanulids</taxon>
        <taxon>Asterales</taxon>
        <taxon>Asteraceae</taxon>
        <taxon>Carduoideae</taxon>
        <taxon>Cardueae</taxon>
        <taxon>Arctiinae</taxon>
        <taxon>Arctium</taxon>
    </lineage>
</organism>
<gene>
    <name evidence="1" type="ORF">L6452_22554</name>
</gene>
<evidence type="ECO:0000313" key="2">
    <source>
        <dbReference type="Proteomes" id="UP001055879"/>
    </source>
</evidence>
<sequence>MNGSEGGWILYFQVRREVKAIREDCPPEFGMTSVGSGEFWGSSIEERLFEWYGSPPGRLKPRQRRLTLWMTDFRCEKAVEKASVKRL</sequence>
<protein>
    <submittedName>
        <fullName evidence="1">Uncharacterized protein</fullName>
    </submittedName>
</protein>
<dbReference type="Proteomes" id="UP001055879">
    <property type="component" value="Linkage Group LG07"/>
</dbReference>
<comment type="caution">
    <text evidence="1">The sequence shown here is derived from an EMBL/GenBank/DDBJ whole genome shotgun (WGS) entry which is preliminary data.</text>
</comment>
<accession>A0ACB9B0W8</accession>
<keyword evidence="2" id="KW-1185">Reference proteome</keyword>
<evidence type="ECO:0000313" key="1">
    <source>
        <dbReference type="EMBL" id="KAI3715568.1"/>
    </source>
</evidence>
<dbReference type="EMBL" id="CM042053">
    <property type="protein sequence ID" value="KAI3715568.1"/>
    <property type="molecule type" value="Genomic_DNA"/>
</dbReference>
<reference evidence="2" key="1">
    <citation type="journal article" date="2022" name="Mol. Ecol. Resour.">
        <title>The genomes of chicory, endive, great burdock and yacon provide insights into Asteraceae palaeo-polyploidization history and plant inulin production.</title>
        <authorList>
            <person name="Fan W."/>
            <person name="Wang S."/>
            <person name="Wang H."/>
            <person name="Wang A."/>
            <person name="Jiang F."/>
            <person name="Liu H."/>
            <person name="Zhao H."/>
            <person name="Xu D."/>
            <person name="Zhang Y."/>
        </authorList>
    </citation>
    <scope>NUCLEOTIDE SEQUENCE [LARGE SCALE GENOMIC DNA]</scope>
    <source>
        <strain evidence="2">cv. Niubang</strain>
    </source>
</reference>
<reference evidence="1 2" key="2">
    <citation type="journal article" date="2022" name="Mol. Ecol. Resour.">
        <title>The genomes of chicory, endive, great burdock and yacon provide insights into Asteraceae paleo-polyploidization history and plant inulin production.</title>
        <authorList>
            <person name="Fan W."/>
            <person name="Wang S."/>
            <person name="Wang H."/>
            <person name="Wang A."/>
            <person name="Jiang F."/>
            <person name="Liu H."/>
            <person name="Zhao H."/>
            <person name="Xu D."/>
            <person name="Zhang Y."/>
        </authorList>
    </citation>
    <scope>NUCLEOTIDE SEQUENCE [LARGE SCALE GENOMIC DNA]</scope>
    <source>
        <strain evidence="2">cv. Niubang</strain>
    </source>
</reference>
<proteinExistence type="predicted"/>